<dbReference type="Gene3D" id="1.50.40.10">
    <property type="entry name" value="Mitochondrial carrier domain"/>
    <property type="match status" value="2"/>
</dbReference>
<name>C1N0Z3_MICPC</name>
<feature type="compositionally biased region" description="Low complexity" evidence="10">
    <location>
        <begin position="1"/>
        <end position="21"/>
    </location>
</feature>
<dbReference type="GeneID" id="9686922"/>
<dbReference type="AlphaFoldDB" id="C1N0Z3"/>
<dbReference type="PRINTS" id="PR00926">
    <property type="entry name" value="MITOCARRIER"/>
</dbReference>
<dbReference type="InterPro" id="IPR044712">
    <property type="entry name" value="SLC25A32-like"/>
</dbReference>
<evidence type="ECO:0000256" key="6">
    <source>
        <dbReference type="ARBA" id="ARBA00022989"/>
    </source>
</evidence>
<keyword evidence="7 8" id="KW-0472">Membrane</keyword>
<dbReference type="InterPro" id="IPR023395">
    <property type="entry name" value="MCP_dom_sf"/>
</dbReference>
<dbReference type="Proteomes" id="UP000001876">
    <property type="component" value="Unassembled WGS sequence"/>
</dbReference>
<protein>
    <submittedName>
        <fullName evidence="11">Mitochondrial carrier family</fullName>
    </submittedName>
</protein>
<evidence type="ECO:0000313" key="12">
    <source>
        <dbReference type="Proteomes" id="UP000001876"/>
    </source>
</evidence>
<keyword evidence="3 9" id="KW-0813">Transport</keyword>
<evidence type="ECO:0000313" key="11">
    <source>
        <dbReference type="EMBL" id="EEH54348.1"/>
    </source>
</evidence>
<dbReference type="EMBL" id="GG663744">
    <property type="protein sequence ID" value="EEH54348.1"/>
    <property type="molecule type" value="Genomic_DNA"/>
</dbReference>
<keyword evidence="5" id="KW-0677">Repeat</keyword>
<keyword evidence="12" id="KW-1185">Reference proteome</keyword>
<keyword evidence="4 8" id="KW-0812">Transmembrane</keyword>
<evidence type="ECO:0000256" key="5">
    <source>
        <dbReference type="ARBA" id="ARBA00022737"/>
    </source>
</evidence>
<keyword evidence="6" id="KW-1133">Transmembrane helix</keyword>
<accession>C1N0Z3</accession>
<feature type="repeat" description="Solcar" evidence="8">
    <location>
        <begin position="164"/>
        <end position="258"/>
    </location>
</feature>
<dbReference type="GO" id="GO:0016020">
    <property type="term" value="C:membrane"/>
    <property type="evidence" value="ECO:0007669"/>
    <property type="project" value="UniProtKB-SubCell"/>
</dbReference>
<organism evidence="12">
    <name type="scientific">Micromonas pusilla (strain CCMP1545)</name>
    <name type="common">Picoplanktonic green alga</name>
    <dbReference type="NCBI Taxonomy" id="564608"/>
    <lineage>
        <taxon>Eukaryota</taxon>
        <taxon>Viridiplantae</taxon>
        <taxon>Chlorophyta</taxon>
        <taxon>Mamiellophyceae</taxon>
        <taxon>Mamiellales</taxon>
        <taxon>Mamiellaceae</taxon>
        <taxon>Micromonas</taxon>
    </lineage>
</organism>
<feature type="region of interest" description="Disordered" evidence="10">
    <location>
        <begin position="1"/>
        <end position="35"/>
    </location>
</feature>
<evidence type="ECO:0000256" key="2">
    <source>
        <dbReference type="ARBA" id="ARBA00006375"/>
    </source>
</evidence>
<feature type="repeat" description="Solcar" evidence="8">
    <location>
        <begin position="58"/>
        <end position="145"/>
    </location>
</feature>
<feature type="repeat" description="Solcar" evidence="8">
    <location>
        <begin position="272"/>
        <end position="358"/>
    </location>
</feature>
<dbReference type="Pfam" id="PF00153">
    <property type="entry name" value="Mito_carr"/>
    <property type="match status" value="3"/>
</dbReference>
<evidence type="ECO:0000256" key="3">
    <source>
        <dbReference type="ARBA" id="ARBA00022448"/>
    </source>
</evidence>
<dbReference type="GO" id="GO:0015215">
    <property type="term" value="F:nucleotide transmembrane transporter activity"/>
    <property type="evidence" value="ECO:0007669"/>
    <property type="project" value="UniProtKB-ARBA"/>
</dbReference>
<evidence type="ECO:0000256" key="9">
    <source>
        <dbReference type="RuleBase" id="RU000488"/>
    </source>
</evidence>
<evidence type="ECO:0000256" key="4">
    <source>
        <dbReference type="ARBA" id="ARBA00022692"/>
    </source>
</evidence>
<comment type="subcellular location">
    <subcellularLocation>
        <location evidence="1">Membrane</location>
        <topology evidence="1">Multi-pass membrane protein</topology>
    </subcellularLocation>
</comment>
<dbReference type="PANTHER" id="PTHR45683">
    <property type="entry name" value="MITOCHONDRIAL NICOTINAMIDE ADENINE DINUCLEOTIDE TRANSPORTER 1-RELATED-RELATED"/>
    <property type="match status" value="1"/>
</dbReference>
<evidence type="ECO:0000256" key="10">
    <source>
        <dbReference type="SAM" id="MobiDB-lite"/>
    </source>
</evidence>
<dbReference type="RefSeq" id="XP_003061718.1">
    <property type="nucleotide sequence ID" value="XM_003061672.1"/>
</dbReference>
<evidence type="ECO:0000256" key="8">
    <source>
        <dbReference type="PROSITE-ProRule" id="PRU00282"/>
    </source>
</evidence>
<sequence length="381" mass="40017">MRVAASRSASTSAPSSASSSRRASRRDHPAFAAPSALDPGASVRVRSPLRAAQLAVLDPRVANAVSGAGAGVIAATVVCPLDVLKTRLQVTPGGSRAYVSTYESLSHIVKNEGPRALYRGLTPTIVALLPNWAVYFTVYEGLKGAMARAAGEGGGSERAGGERSRPLRHMLAAAGAGAATVLTTNPLWVVKTRLQVQSSAALASSLPRRAPYTSTANGLYRLATEEGLRGAYSGLAPSLLGISHVAIQFPVYEQLKLEMARRKGDGARVTDLAASELMVASAVAKLTASVVTYPHEVIRSHMHVRGFGPFEGVFCLMRRIHREGGGVRAFYRGVGTNLIRTTPAAAITFTSYELISRKLRAIGDRVRADGESGDATGGDAR</sequence>
<reference evidence="11 12" key="1">
    <citation type="journal article" date="2009" name="Science">
        <title>Green evolution and dynamic adaptations revealed by genomes of the marine picoeukaryotes Micromonas.</title>
        <authorList>
            <person name="Worden A.Z."/>
            <person name="Lee J.H."/>
            <person name="Mock T."/>
            <person name="Rouze P."/>
            <person name="Simmons M.P."/>
            <person name="Aerts A.L."/>
            <person name="Allen A.E."/>
            <person name="Cuvelier M.L."/>
            <person name="Derelle E."/>
            <person name="Everett M.V."/>
            <person name="Foulon E."/>
            <person name="Grimwood J."/>
            <person name="Gundlach H."/>
            <person name="Henrissat B."/>
            <person name="Napoli C."/>
            <person name="McDonald S.M."/>
            <person name="Parker M.S."/>
            <person name="Rombauts S."/>
            <person name="Salamov A."/>
            <person name="Von Dassow P."/>
            <person name="Badger J.H."/>
            <person name="Coutinho P.M."/>
            <person name="Demir E."/>
            <person name="Dubchak I."/>
            <person name="Gentemann C."/>
            <person name="Eikrem W."/>
            <person name="Gready J.E."/>
            <person name="John U."/>
            <person name="Lanier W."/>
            <person name="Lindquist E.A."/>
            <person name="Lucas S."/>
            <person name="Mayer K.F."/>
            <person name="Moreau H."/>
            <person name="Not F."/>
            <person name="Otillar R."/>
            <person name="Panaud O."/>
            <person name="Pangilinan J."/>
            <person name="Paulsen I."/>
            <person name="Piegu B."/>
            <person name="Poliakov A."/>
            <person name="Robbens S."/>
            <person name="Schmutz J."/>
            <person name="Toulza E."/>
            <person name="Wyss T."/>
            <person name="Zelensky A."/>
            <person name="Zhou K."/>
            <person name="Armbrust E.V."/>
            <person name="Bhattacharya D."/>
            <person name="Goodenough U.W."/>
            <person name="Van de Peer Y."/>
            <person name="Grigoriev I.V."/>
        </authorList>
    </citation>
    <scope>NUCLEOTIDE SEQUENCE [LARGE SCALE GENOMIC DNA]</scope>
    <source>
        <strain evidence="11 12">CCMP1545</strain>
    </source>
</reference>
<evidence type="ECO:0000256" key="1">
    <source>
        <dbReference type="ARBA" id="ARBA00004141"/>
    </source>
</evidence>
<dbReference type="SUPFAM" id="SSF103506">
    <property type="entry name" value="Mitochondrial carrier"/>
    <property type="match status" value="1"/>
</dbReference>
<evidence type="ECO:0000256" key="7">
    <source>
        <dbReference type="ARBA" id="ARBA00023136"/>
    </source>
</evidence>
<dbReference type="OMA" id="TTVWKHE"/>
<dbReference type="STRING" id="564608.C1N0Z3"/>
<gene>
    <name evidence="11" type="ORF">MICPUCDRAFT_20521</name>
</gene>
<comment type="similarity">
    <text evidence="2 9">Belongs to the mitochondrial carrier (TC 2.A.29) family.</text>
</comment>
<dbReference type="OrthoDB" id="10266426at2759"/>
<dbReference type="eggNOG" id="KOG0757">
    <property type="taxonomic scope" value="Eukaryota"/>
</dbReference>
<dbReference type="InterPro" id="IPR018108">
    <property type="entry name" value="MCP_transmembrane"/>
</dbReference>
<dbReference type="InterPro" id="IPR002067">
    <property type="entry name" value="MCP"/>
</dbReference>
<dbReference type="PROSITE" id="PS50920">
    <property type="entry name" value="SOLCAR"/>
    <property type="match status" value="3"/>
</dbReference>
<dbReference type="KEGG" id="mpp:MICPUCDRAFT_20521"/>
<proteinExistence type="inferred from homology"/>